<protein>
    <recommendedName>
        <fullName evidence="2">DUF72 domain-containing protein</fullName>
    </recommendedName>
</protein>
<dbReference type="SUPFAM" id="SSF117396">
    <property type="entry name" value="TM1631-like"/>
    <property type="match status" value="1"/>
</dbReference>
<dbReference type="AlphaFoldDB" id="X1PVX6"/>
<organism evidence="1">
    <name type="scientific">marine sediment metagenome</name>
    <dbReference type="NCBI Taxonomy" id="412755"/>
    <lineage>
        <taxon>unclassified sequences</taxon>
        <taxon>metagenomes</taxon>
        <taxon>ecological metagenomes</taxon>
    </lineage>
</organism>
<gene>
    <name evidence="1" type="ORF">S06H3_42977</name>
</gene>
<name>X1PVX6_9ZZZZ</name>
<feature type="non-terminal residue" evidence="1">
    <location>
        <position position="1"/>
    </location>
</feature>
<sequence length="226" mass="26302">WRGLYYPEGLARPKWLQFYGKQFNTVELNNSFYHLPTEKAFITWRESAPENFVFAVKVSRFITHLKKLRNIGSALDNFLSRACLLQDKLGPLLYQLPPNMKRNDMVLENFLSSLPQEYRHVFEFRHESWIDDAVFETLRRYKVGLCVFDMPGFTCPPVATSDFAYIRFHGSGGMYSSCYSNEELSQWAEKIAKLAKGVKTVYIYFNNDAEAFAIKNALTLASYLEH</sequence>
<reference evidence="1" key="1">
    <citation type="journal article" date="2014" name="Front. Microbiol.">
        <title>High frequency of phylogenetically diverse reductive dehalogenase-homologous genes in deep subseafloor sedimentary metagenomes.</title>
        <authorList>
            <person name="Kawai M."/>
            <person name="Futagami T."/>
            <person name="Toyoda A."/>
            <person name="Takaki Y."/>
            <person name="Nishi S."/>
            <person name="Hori S."/>
            <person name="Arai W."/>
            <person name="Tsubouchi T."/>
            <person name="Morono Y."/>
            <person name="Uchiyama I."/>
            <person name="Ito T."/>
            <person name="Fujiyama A."/>
            <person name="Inagaki F."/>
            <person name="Takami H."/>
        </authorList>
    </citation>
    <scope>NUCLEOTIDE SEQUENCE</scope>
    <source>
        <strain evidence="1">Expedition CK06-06</strain>
    </source>
</reference>
<dbReference type="EMBL" id="BARV01026620">
    <property type="protein sequence ID" value="GAI42990.1"/>
    <property type="molecule type" value="Genomic_DNA"/>
</dbReference>
<dbReference type="Pfam" id="PF01904">
    <property type="entry name" value="DUF72"/>
    <property type="match status" value="1"/>
</dbReference>
<dbReference type="InterPro" id="IPR036520">
    <property type="entry name" value="UPF0759_sf"/>
</dbReference>
<dbReference type="Gene3D" id="3.20.20.410">
    <property type="entry name" value="Protein of unknown function UPF0759"/>
    <property type="match status" value="1"/>
</dbReference>
<proteinExistence type="predicted"/>
<comment type="caution">
    <text evidence="1">The sequence shown here is derived from an EMBL/GenBank/DDBJ whole genome shotgun (WGS) entry which is preliminary data.</text>
</comment>
<dbReference type="InterPro" id="IPR002763">
    <property type="entry name" value="DUF72"/>
</dbReference>
<accession>X1PVX6</accession>
<evidence type="ECO:0000313" key="1">
    <source>
        <dbReference type="EMBL" id="GAI42990.1"/>
    </source>
</evidence>
<evidence type="ECO:0008006" key="2">
    <source>
        <dbReference type="Google" id="ProtNLM"/>
    </source>
</evidence>
<dbReference type="PANTHER" id="PTHR30348:SF4">
    <property type="entry name" value="DUF72 DOMAIN-CONTAINING PROTEIN"/>
    <property type="match status" value="1"/>
</dbReference>
<dbReference type="PANTHER" id="PTHR30348">
    <property type="entry name" value="UNCHARACTERIZED PROTEIN YECE"/>
    <property type="match status" value="1"/>
</dbReference>